<organism evidence="2 3">
    <name type="scientific">Oculimacula yallundae</name>
    <dbReference type="NCBI Taxonomy" id="86028"/>
    <lineage>
        <taxon>Eukaryota</taxon>
        <taxon>Fungi</taxon>
        <taxon>Dikarya</taxon>
        <taxon>Ascomycota</taxon>
        <taxon>Pezizomycotina</taxon>
        <taxon>Leotiomycetes</taxon>
        <taxon>Helotiales</taxon>
        <taxon>Ploettnerulaceae</taxon>
        <taxon>Oculimacula</taxon>
    </lineage>
</organism>
<gene>
    <name evidence="2" type="ORF">VTL71DRAFT_11428</name>
</gene>
<feature type="region of interest" description="Disordered" evidence="1">
    <location>
        <begin position="142"/>
        <end position="201"/>
    </location>
</feature>
<accession>A0ABR4CQF8</accession>
<feature type="compositionally biased region" description="Polar residues" evidence="1">
    <location>
        <begin position="112"/>
        <end position="127"/>
    </location>
</feature>
<keyword evidence="3" id="KW-1185">Reference proteome</keyword>
<feature type="compositionally biased region" description="Low complexity" evidence="1">
    <location>
        <begin position="163"/>
        <end position="175"/>
    </location>
</feature>
<reference evidence="2 3" key="1">
    <citation type="journal article" date="2024" name="Commun. Biol.">
        <title>Comparative genomic analysis of thermophilic fungi reveals convergent evolutionary adaptations and gene losses.</title>
        <authorList>
            <person name="Steindorff A.S."/>
            <person name="Aguilar-Pontes M.V."/>
            <person name="Robinson A.J."/>
            <person name="Andreopoulos B."/>
            <person name="LaButti K."/>
            <person name="Kuo A."/>
            <person name="Mondo S."/>
            <person name="Riley R."/>
            <person name="Otillar R."/>
            <person name="Haridas S."/>
            <person name="Lipzen A."/>
            <person name="Grimwood J."/>
            <person name="Schmutz J."/>
            <person name="Clum A."/>
            <person name="Reid I.D."/>
            <person name="Moisan M.C."/>
            <person name="Butler G."/>
            <person name="Nguyen T.T.M."/>
            <person name="Dewar K."/>
            <person name="Conant G."/>
            <person name="Drula E."/>
            <person name="Henrissat B."/>
            <person name="Hansel C."/>
            <person name="Singer S."/>
            <person name="Hutchinson M.I."/>
            <person name="de Vries R.P."/>
            <person name="Natvig D.O."/>
            <person name="Powell A.J."/>
            <person name="Tsang A."/>
            <person name="Grigoriev I.V."/>
        </authorList>
    </citation>
    <scope>NUCLEOTIDE SEQUENCE [LARGE SCALE GENOMIC DNA]</scope>
    <source>
        <strain evidence="2 3">CBS 494.80</strain>
    </source>
</reference>
<feature type="compositionally biased region" description="Basic and acidic residues" evidence="1">
    <location>
        <begin position="100"/>
        <end position="111"/>
    </location>
</feature>
<dbReference type="Proteomes" id="UP001595075">
    <property type="component" value="Unassembled WGS sequence"/>
</dbReference>
<evidence type="ECO:0000313" key="3">
    <source>
        <dbReference type="Proteomes" id="UP001595075"/>
    </source>
</evidence>
<evidence type="ECO:0000313" key="2">
    <source>
        <dbReference type="EMBL" id="KAL2072085.1"/>
    </source>
</evidence>
<protein>
    <submittedName>
        <fullName evidence="2">Uncharacterized protein</fullName>
    </submittedName>
</protein>
<feature type="region of interest" description="Disordered" evidence="1">
    <location>
        <begin position="87"/>
        <end position="127"/>
    </location>
</feature>
<comment type="caution">
    <text evidence="2">The sequence shown here is derived from an EMBL/GenBank/DDBJ whole genome shotgun (WGS) entry which is preliminary data.</text>
</comment>
<name>A0ABR4CQF8_9HELO</name>
<dbReference type="EMBL" id="JAZHXI010000004">
    <property type="protein sequence ID" value="KAL2072085.1"/>
    <property type="molecule type" value="Genomic_DNA"/>
</dbReference>
<evidence type="ECO:0000256" key="1">
    <source>
        <dbReference type="SAM" id="MobiDB-lite"/>
    </source>
</evidence>
<sequence length="573" mass="62842">MANSILGHWNNEVTIRFVLAIAAGWTQEERLLFIRDIQTLASDRAPTTERTLELASEETNPTQRMFINTRIPVDDIELNRHEQDRTDIADPARSSNNHIGHAEPVLHHSENQSETSTDASSSQYHPRLDATSTRDSIFHFSRNGIASDVQEDTESRAGSGAENTTRTPNQQQNPQSRDRCPQLSANASPEPENRTSGTESSVAEAGTVFQLQTPPPSVTTLPQVIRYDRNPLSASIVQIESLPEAETAMNSESNSAEQLPAETALNLPDTLQTSLTTIQDNGSPEARESDTRSGQVARAIELLESKALFTDHLIQGEVVQGIRRAEAARGDTKAAQAYDLRIVHAIQKLFVLPFMVKEVRTVITDICVPSGLLQSPTDPDDVWIGLSRLIASGKANKTLGGIMISLAALRLHKQLTIVSEAAAREPSTRRMGNPKILAMNTAYLRMAAVGLDITLERASQLKDTKDKELTERLNELYKLNILGKKVKAMADVFGGHEGAALLWPWRVLDGHKRELSLDRFSATKLRALTDTLAIKPSLLSLTAFAQSATEWLGDFAMGSISSAEYITGLESAF</sequence>
<proteinExistence type="predicted"/>